<dbReference type="AlphaFoldDB" id="A0A0A9WJM2"/>
<sequence>SSNPAFSIIRQCSGPISAGLPRDYCTREELEGHPTLWLPAVIKEKSQRGKLRRLWTDISCRKGRCESVAGKCFRIVNRVGSSPSVNESFEASYLQNVEPKIGVTDQPPI</sequence>
<evidence type="ECO:0000313" key="1">
    <source>
        <dbReference type="EMBL" id="JAG08004.1"/>
    </source>
</evidence>
<reference evidence="1" key="2">
    <citation type="submission" date="2014-07" db="EMBL/GenBank/DDBJ databases">
        <authorList>
            <person name="Hull J."/>
        </authorList>
    </citation>
    <scope>NUCLEOTIDE SEQUENCE</scope>
</reference>
<organism evidence="1">
    <name type="scientific">Lygus hesperus</name>
    <name type="common">Western plant bug</name>
    <dbReference type="NCBI Taxonomy" id="30085"/>
    <lineage>
        <taxon>Eukaryota</taxon>
        <taxon>Metazoa</taxon>
        <taxon>Ecdysozoa</taxon>
        <taxon>Arthropoda</taxon>
        <taxon>Hexapoda</taxon>
        <taxon>Insecta</taxon>
        <taxon>Pterygota</taxon>
        <taxon>Neoptera</taxon>
        <taxon>Paraneoptera</taxon>
        <taxon>Hemiptera</taxon>
        <taxon>Heteroptera</taxon>
        <taxon>Panheteroptera</taxon>
        <taxon>Cimicomorpha</taxon>
        <taxon>Miridae</taxon>
        <taxon>Mirini</taxon>
        <taxon>Lygus</taxon>
    </lineage>
</organism>
<proteinExistence type="predicted"/>
<accession>A0A0A9WJM2</accession>
<reference evidence="1" key="1">
    <citation type="journal article" date="2014" name="PLoS ONE">
        <title>Transcriptome-Based Identification of ABC Transporters in the Western Tarnished Plant Bug Lygus hesperus.</title>
        <authorList>
            <person name="Hull J.J."/>
            <person name="Chaney K."/>
            <person name="Geib S.M."/>
            <person name="Fabrick J.A."/>
            <person name="Brent C.S."/>
            <person name="Walsh D."/>
            <person name="Lavine L.C."/>
        </authorList>
    </citation>
    <scope>NUCLEOTIDE SEQUENCE</scope>
</reference>
<dbReference type="EMBL" id="GBHO01035600">
    <property type="protein sequence ID" value="JAG08004.1"/>
    <property type="molecule type" value="Transcribed_RNA"/>
</dbReference>
<gene>
    <name evidence="1" type="ORF">CM83_20000</name>
</gene>
<protein>
    <submittedName>
        <fullName evidence="1">Uncharacterized protein</fullName>
    </submittedName>
</protein>
<feature type="non-terminal residue" evidence="1">
    <location>
        <position position="1"/>
    </location>
</feature>
<name>A0A0A9WJM2_LYGHE</name>